<organism evidence="1 2">
    <name type="scientific">Bradyrhizobium icense</name>
    <dbReference type="NCBI Taxonomy" id="1274631"/>
    <lineage>
        <taxon>Bacteria</taxon>
        <taxon>Pseudomonadati</taxon>
        <taxon>Pseudomonadota</taxon>
        <taxon>Alphaproteobacteria</taxon>
        <taxon>Hyphomicrobiales</taxon>
        <taxon>Nitrobacteraceae</taxon>
        <taxon>Bradyrhizobium</taxon>
    </lineage>
</organism>
<keyword evidence="2" id="KW-1185">Reference proteome</keyword>
<protein>
    <submittedName>
        <fullName evidence="1">Uncharacterized protein</fullName>
    </submittedName>
</protein>
<dbReference type="Proteomes" id="UP000092839">
    <property type="component" value="Chromosome"/>
</dbReference>
<reference evidence="1 2" key="1">
    <citation type="submission" date="2016-07" db="EMBL/GenBank/DDBJ databases">
        <title>Complete genome sequence of Bradyrhizobium icense LMTR 13T, a potential inoculant strain isolated from lima bean (Phaseolus lunatus) in Peru.</title>
        <authorList>
            <person name="Ormeno-Orrillo E."/>
            <person name="Duran D."/>
            <person name="Rogel M.A."/>
            <person name="Rey L."/>
            <person name="Imperial J."/>
            <person name="Ruiz-Argueso T."/>
            <person name="Martinez-Romero E."/>
        </authorList>
    </citation>
    <scope>NUCLEOTIDE SEQUENCE [LARGE SCALE GENOMIC DNA]</scope>
    <source>
        <strain evidence="1 2">LMTR 13</strain>
    </source>
</reference>
<evidence type="ECO:0000313" key="1">
    <source>
        <dbReference type="EMBL" id="ANV99749.1"/>
    </source>
</evidence>
<sequence>MPTRRRIKHEKTFEERLAEEAKRFREAASEAQPGMARELLLRRARQMETASRLNEWLRSPGTRAPE</sequence>
<dbReference type="RefSeq" id="WP_065727042.1">
    <property type="nucleotide sequence ID" value="NZ_CP016428.1"/>
</dbReference>
<dbReference type="OrthoDB" id="8128823at2"/>
<proteinExistence type="predicted"/>
<dbReference type="AlphaFoldDB" id="A0A1B1UAF2"/>
<evidence type="ECO:0000313" key="2">
    <source>
        <dbReference type="Proteomes" id="UP000092839"/>
    </source>
</evidence>
<dbReference type="KEGG" id="bic:LMTR13_05715"/>
<gene>
    <name evidence="1" type="ORF">LMTR13_05715</name>
</gene>
<dbReference type="EMBL" id="CP016428">
    <property type="protein sequence ID" value="ANV99749.1"/>
    <property type="molecule type" value="Genomic_DNA"/>
</dbReference>
<name>A0A1B1UAF2_9BRAD</name>
<accession>A0A1B1UAF2</accession>